<evidence type="ECO:0000313" key="2">
    <source>
        <dbReference type="EMBL" id="BCL25219.1"/>
    </source>
</evidence>
<accession>A0A7G1NQV3</accession>
<proteinExistence type="predicted"/>
<keyword evidence="3" id="KW-1185">Reference proteome</keyword>
<gene>
    <name evidence="2" type="ORF">GCM10017557_00780</name>
</gene>
<protein>
    <submittedName>
        <fullName evidence="2">Uncharacterized protein</fullName>
    </submittedName>
</protein>
<name>A0A7G1NQV3_9ACTN</name>
<reference evidence="2 3" key="1">
    <citation type="journal article" date="2014" name="Int. J. Syst. Evol. Microbiol.">
        <title>Complete genome sequence of Corynebacterium casei LMG S-19264T (=DSM 44701T), isolated from a smear-ripened cheese.</title>
        <authorList>
            <consortium name="US DOE Joint Genome Institute (JGI-PGF)"/>
            <person name="Walter F."/>
            <person name="Albersmeier A."/>
            <person name="Kalinowski J."/>
            <person name="Ruckert C."/>
        </authorList>
    </citation>
    <scope>NUCLEOTIDE SEQUENCE [LARGE SCALE GENOMIC DNA]</scope>
    <source>
        <strain evidence="2 3">JCM 4677</strain>
    </source>
</reference>
<dbReference type="Proteomes" id="UP000516444">
    <property type="component" value="Chromosome"/>
</dbReference>
<dbReference type="EMBL" id="AP023440">
    <property type="protein sequence ID" value="BCL25219.1"/>
    <property type="molecule type" value="Genomic_DNA"/>
</dbReference>
<sequence>MFTVDGSGDEARGDGSDAQGDDGGQRGARVRGGIEEGRLEDGRGRGAYQQGPGHALPQSGEQGPQMAALQSAQYRSADQQSPASEGGGSHGDVGQSLCGSDGAPQQCGSEDQTGTRGESMFLLPHEVIE</sequence>
<evidence type="ECO:0000256" key="1">
    <source>
        <dbReference type="SAM" id="MobiDB-lite"/>
    </source>
</evidence>
<dbReference type="AlphaFoldDB" id="A0A7G1NQV3"/>
<evidence type="ECO:0000313" key="3">
    <source>
        <dbReference type="Proteomes" id="UP000516444"/>
    </source>
</evidence>
<feature type="region of interest" description="Disordered" evidence="1">
    <location>
        <begin position="1"/>
        <end position="129"/>
    </location>
</feature>
<feature type="compositionally biased region" description="Polar residues" evidence="1">
    <location>
        <begin position="68"/>
        <end position="83"/>
    </location>
</feature>
<feature type="compositionally biased region" description="Polar residues" evidence="1">
    <location>
        <begin position="106"/>
        <end position="116"/>
    </location>
</feature>
<organism evidence="2 3">
    <name type="scientific">Streptomyces aurantiacus</name>
    <dbReference type="NCBI Taxonomy" id="47760"/>
    <lineage>
        <taxon>Bacteria</taxon>
        <taxon>Bacillati</taxon>
        <taxon>Actinomycetota</taxon>
        <taxon>Actinomycetes</taxon>
        <taxon>Kitasatosporales</taxon>
        <taxon>Streptomycetaceae</taxon>
        <taxon>Streptomyces</taxon>
        <taxon>Streptomyces aurantiacus group</taxon>
    </lineage>
</organism>
<feature type="compositionally biased region" description="Basic and acidic residues" evidence="1">
    <location>
        <begin position="32"/>
        <end position="44"/>
    </location>
</feature>
<dbReference type="KEGG" id="sgm:GCM10017557_00780"/>